<reference evidence="3" key="1">
    <citation type="journal article" date="2019" name="Int. J. Syst. Evol. Microbiol.">
        <title>The Global Catalogue of Microorganisms (GCM) 10K type strain sequencing project: providing services to taxonomists for standard genome sequencing and annotation.</title>
        <authorList>
            <consortium name="The Broad Institute Genomics Platform"/>
            <consortium name="The Broad Institute Genome Sequencing Center for Infectious Disease"/>
            <person name="Wu L."/>
            <person name="Ma J."/>
        </authorList>
    </citation>
    <scope>NUCLEOTIDE SEQUENCE [LARGE SCALE GENOMIC DNA]</scope>
    <source>
        <strain evidence="3">JCM 18127</strain>
    </source>
</reference>
<accession>A0ABP8VSD9</accession>
<evidence type="ECO:0000256" key="1">
    <source>
        <dbReference type="SAM" id="MobiDB-lite"/>
    </source>
</evidence>
<feature type="compositionally biased region" description="Gly residues" evidence="1">
    <location>
        <begin position="19"/>
        <end position="28"/>
    </location>
</feature>
<dbReference type="EMBL" id="BAABIM010000001">
    <property type="protein sequence ID" value="GAA4669412.1"/>
    <property type="molecule type" value="Genomic_DNA"/>
</dbReference>
<evidence type="ECO:0008006" key="4">
    <source>
        <dbReference type="Google" id="ProtNLM"/>
    </source>
</evidence>
<protein>
    <recommendedName>
        <fullName evidence="4">CsbD family protein</fullName>
    </recommendedName>
</protein>
<keyword evidence="3" id="KW-1185">Reference proteome</keyword>
<dbReference type="RefSeq" id="WP_345262194.1">
    <property type="nucleotide sequence ID" value="NZ_BAABIM010000001.1"/>
</dbReference>
<comment type="caution">
    <text evidence="2">The sequence shown here is derived from an EMBL/GenBank/DDBJ whole genome shotgun (WGS) entry which is preliminary data.</text>
</comment>
<evidence type="ECO:0000313" key="3">
    <source>
        <dbReference type="Proteomes" id="UP001500621"/>
    </source>
</evidence>
<dbReference type="Proteomes" id="UP001500621">
    <property type="component" value="Unassembled WGS sequence"/>
</dbReference>
<feature type="region of interest" description="Disordered" evidence="1">
    <location>
        <begin position="1"/>
        <end position="42"/>
    </location>
</feature>
<evidence type="ECO:0000313" key="2">
    <source>
        <dbReference type="EMBL" id="GAA4669412.1"/>
    </source>
</evidence>
<sequence length="57" mass="5895">MLRQLISRVTGGGRRRPAGGVGGVGGAGRRGHARGSANGDIARGVEQAARGFLRKRR</sequence>
<organism evidence="2 3">
    <name type="scientific">Nocardioides nanhaiensis</name>
    <dbReference type="NCBI Taxonomy" id="1476871"/>
    <lineage>
        <taxon>Bacteria</taxon>
        <taxon>Bacillati</taxon>
        <taxon>Actinomycetota</taxon>
        <taxon>Actinomycetes</taxon>
        <taxon>Propionibacteriales</taxon>
        <taxon>Nocardioidaceae</taxon>
        <taxon>Nocardioides</taxon>
    </lineage>
</organism>
<name>A0ABP8VSD9_9ACTN</name>
<gene>
    <name evidence="2" type="ORF">GCM10023226_02140</name>
</gene>
<proteinExistence type="predicted"/>